<dbReference type="AlphaFoldDB" id="A0A7M7JTX7"/>
<keyword evidence="3" id="KW-1185">Reference proteome</keyword>
<dbReference type="KEGG" id="vde:111248101"/>
<feature type="domain" description="DEP" evidence="1">
    <location>
        <begin position="24"/>
        <end position="112"/>
    </location>
</feature>
<reference evidence="2" key="1">
    <citation type="submission" date="2021-01" db="UniProtKB">
        <authorList>
            <consortium name="EnsemblMetazoa"/>
        </authorList>
    </citation>
    <scope>IDENTIFICATION</scope>
</reference>
<dbReference type="PROSITE" id="PS50186">
    <property type="entry name" value="DEP"/>
    <property type="match status" value="1"/>
</dbReference>
<dbReference type="PANTHER" id="PTHR16206:SF4">
    <property type="entry name" value="PROTEIN LET-99"/>
    <property type="match status" value="1"/>
</dbReference>
<dbReference type="EnsemblMetazoa" id="XM_022799876">
    <property type="protein sequence ID" value="XP_022655611"/>
    <property type="gene ID" value="LOC111248101"/>
</dbReference>
<protein>
    <recommendedName>
        <fullName evidence="1">DEP domain-containing protein</fullName>
    </recommendedName>
</protein>
<organism evidence="2 3">
    <name type="scientific">Varroa destructor</name>
    <name type="common">Honeybee mite</name>
    <dbReference type="NCBI Taxonomy" id="109461"/>
    <lineage>
        <taxon>Eukaryota</taxon>
        <taxon>Metazoa</taxon>
        <taxon>Ecdysozoa</taxon>
        <taxon>Arthropoda</taxon>
        <taxon>Chelicerata</taxon>
        <taxon>Arachnida</taxon>
        <taxon>Acari</taxon>
        <taxon>Parasitiformes</taxon>
        <taxon>Mesostigmata</taxon>
        <taxon>Gamasina</taxon>
        <taxon>Dermanyssoidea</taxon>
        <taxon>Varroidae</taxon>
        <taxon>Varroa</taxon>
    </lineage>
</organism>
<dbReference type="SUPFAM" id="SSF46785">
    <property type="entry name" value="Winged helix' DNA-binding domain"/>
    <property type="match status" value="1"/>
</dbReference>
<proteinExistence type="predicted"/>
<dbReference type="InterPro" id="IPR036390">
    <property type="entry name" value="WH_DNA-bd_sf"/>
</dbReference>
<sequence length="174" mass="20071">MALQGHSTEQFRATRTWNTIVLAVQSELPVRQYRKGFRMFTNCFAGKDAVTWTLDYLERNQDTLFDPKSKEITREKVTLLLQKFVEQKIIEDVRGRGHAFKDSTQHFYTFTKDHTLMPVTCRYASIKDTNRTSTRTRSSSLGHITPPTLRCATSMVKLALVGLSAQRKRRSSHV</sequence>
<dbReference type="InParanoid" id="A0A7M7JTX7"/>
<dbReference type="GO" id="GO:0035556">
    <property type="term" value="P:intracellular signal transduction"/>
    <property type="evidence" value="ECO:0007669"/>
    <property type="project" value="InterPro"/>
</dbReference>
<dbReference type="Pfam" id="PF00610">
    <property type="entry name" value="DEP"/>
    <property type="match status" value="1"/>
</dbReference>
<accession>A0A7M7JTX7</accession>
<dbReference type="InterPro" id="IPR000591">
    <property type="entry name" value="DEP_dom"/>
</dbReference>
<evidence type="ECO:0000313" key="2">
    <source>
        <dbReference type="EnsemblMetazoa" id="XP_022655611"/>
    </source>
</evidence>
<evidence type="ECO:0000259" key="1">
    <source>
        <dbReference type="PROSITE" id="PS50186"/>
    </source>
</evidence>
<dbReference type="SMART" id="SM00049">
    <property type="entry name" value="DEP"/>
    <property type="match status" value="1"/>
</dbReference>
<dbReference type="GeneID" id="111248101"/>
<dbReference type="InterPro" id="IPR036388">
    <property type="entry name" value="WH-like_DNA-bd_sf"/>
</dbReference>
<dbReference type="OrthoDB" id="524326at2759"/>
<dbReference type="RefSeq" id="XP_022655611.1">
    <property type="nucleotide sequence ID" value="XM_022799876.1"/>
</dbReference>
<dbReference type="Gene3D" id="1.10.10.10">
    <property type="entry name" value="Winged helix-like DNA-binding domain superfamily/Winged helix DNA-binding domain"/>
    <property type="match status" value="1"/>
</dbReference>
<dbReference type="Proteomes" id="UP000594260">
    <property type="component" value="Unplaced"/>
</dbReference>
<name>A0A7M7JTX7_VARDE</name>
<dbReference type="OMA" id="CRYASIK"/>
<evidence type="ECO:0000313" key="3">
    <source>
        <dbReference type="Proteomes" id="UP000594260"/>
    </source>
</evidence>
<dbReference type="PANTHER" id="PTHR16206">
    <property type="entry name" value="DEP DOMAIN-CONTAINING"/>
    <property type="match status" value="1"/>
</dbReference>